<dbReference type="Gene3D" id="3.40.50.12780">
    <property type="entry name" value="N-terminal domain of ligase-like"/>
    <property type="match status" value="1"/>
</dbReference>
<dbReference type="InterPro" id="IPR025110">
    <property type="entry name" value="AMP-bd_C"/>
</dbReference>
<evidence type="ECO:0000259" key="2">
    <source>
        <dbReference type="Pfam" id="PF00501"/>
    </source>
</evidence>
<dbReference type="EMBL" id="JAYWLU010000005">
    <property type="protein sequence ID" value="MEX3594283.1"/>
    <property type="molecule type" value="Genomic_DNA"/>
</dbReference>
<feature type="region of interest" description="Disordered" evidence="1">
    <location>
        <begin position="529"/>
        <end position="596"/>
    </location>
</feature>
<dbReference type="PANTHER" id="PTHR43767">
    <property type="entry name" value="LONG-CHAIN-FATTY-ACID--COA LIGASE"/>
    <property type="match status" value="1"/>
</dbReference>
<evidence type="ECO:0000313" key="4">
    <source>
        <dbReference type="EMBL" id="MEX3594283.1"/>
    </source>
</evidence>
<sequence>MNAASQNHETEYAVATAQSNTVGDLLRRTVTRNGPATALLFEDRRWTYTELGDAVHRVARRLLDAGLPSGARVAAYGANSDAYLLLYLACAEAGLVHVPVNFALKGDELAYILEDSGASLLVVDNALLPLVDDVRASGRAAGVGQVWSMFPNADSSSDTRPEEVSLLETALDRAASSDPVEAPVDESDLLQLLYTSGTTSAPKGAMMTHAALIAEYVSSIIALDFTAEDRPLIAMPLYHSAAMHVFLLPYLTLGATARVIAKPDVAQILELVEKEHIGSLFLAPTVWVPLANSPELDTRDLSSLTKAQYGASIMPVTVLQRLRSRYPKIGFYNCFGQSELGPLCTVLRPEEHDARPASCGRPVFYVEARVVTSEGELAAPGEPGEIQYRSPQLLTGYWNKPEATEQAFVDGWFRSGDQVTQDAQGFIQVVDRIKDVINTGGVLVAPREVEDCIYELDGVAEVAVVGLPDERWIEAITAVIVLKEGTTLTPETVRAHVKSRIADYKVPKRVDFVAELPRNQSGKLLKRELRAERSQDAGGAPSGQGAAGDAGAAGSQGGGATSGQGAADAAGTQSGGATSSPAAAEATETGATEDHA</sequence>
<dbReference type="PROSITE" id="PS00455">
    <property type="entry name" value="AMP_BINDING"/>
    <property type="match status" value="1"/>
</dbReference>
<dbReference type="Gene3D" id="3.30.300.30">
    <property type="match status" value="1"/>
</dbReference>
<evidence type="ECO:0000313" key="5">
    <source>
        <dbReference type="Proteomes" id="UP001558481"/>
    </source>
</evidence>
<dbReference type="InterPro" id="IPR000873">
    <property type="entry name" value="AMP-dep_synth/lig_dom"/>
</dbReference>
<feature type="domain" description="AMP-dependent synthetase/ligase" evidence="2">
    <location>
        <begin position="27"/>
        <end position="398"/>
    </location>
</feature>
<dbReference type="Pfam" id="PF00501">
    <property type="entry name" value="AMP-binding"/>
    <property type="match status" value="1"/>
</dbReference>
<dbReference type="NCBIfam" id="NF006182">
    <property type="entry name" value="PRK08316.1"/>
    <property type="match status" value="1"/>
</dbReference>
<dbReference type="CDD" id="cd17631">
    <property type="entry name" value="FACL_FadD13-like"/>
    <property type="match status" value="1"/>
</dbReference>
<dbReference type="InterPro" id="IPR045851">
    <property type="entry name" value="AMP-bd_C_sf"/>
</dbReference>
<dbReference type="PANTHER" id="PTHR43767:SF7">
    <property type="entry name" value="MEDIUM_LONG-CHAIN-FATTY-ACID--COA LIGASE FADD8"/>
    <property type="match status" value="1"/>
</dbReference>
<name>A0ABV3V1N1_9MICC</name>
<proteinExistence type="predicted"/>
<gene>
    <name evidence="4" type="ORF">VVR66_06115</name>
</gene>
<feature type="domain" description="AMP-binding enzyme C-terminal" evidence="3">
    <location>
        <begin position="448"/>
        <end position="523"/>
    </location>
</feature>
<feature type="compositionally biased region" description="Low complexity" evidence="1">
    <location>
        <begin position="563"/>
        <end position="590"/>
    </location>
</feature>
<evidence type="ECO:0000256" key="1">
    <source>
        <dbReference type="SAM" id="MobiDB-lite"/>
    </source>
</evidence>
<dbReference type="SUPFAM" id="SSF56801">
    <property type="entry name" value="Acetyl-CoA synthetase-like"/>
    <property type="match status" value="1"/>
</dbReference>
<organism evidence="4 5">
    <name type="scientific">Kocuria carniphila</name>
    <dbReference type="NCBI Taxonomy" id="262208"/>
    <lineage>
        <taxon>Bacteria</taxon>
        <taxon>Bacillati</taxon>
        <taxon>Actinomycetota</taxon>
        <taxon>Actinomycetes</taxon>
        <taxon>Micrococcales</taxon>
        <taxon>Micrococcaceae</taxon>
        <taxon>Kocuria</taxon>
    </lineage>
</organism>
<accession>A0ABV3V1N1</accession>
<dbReference type="Pfam" id="PF13193">
    <property type="entry name" value="AMP-binding_C"/>
    <property type="match status" value="1"/>
</dbReference>
<dbReference type="InterPro" id="IPR042099">
    <property type="entry name" value="ANL_N_sf"/>
</dbReference>
<keyword evidence="5" id="KW-1185">Reference proteome</keyword>
<comment type="caution">
    <text evidence="4">The sequence shown here is derived from an EMBL/GenBank/DDBJ whole genome shotgun (WGS) entry which is preliminary data.</text>
</comment>
<dbReference type="InterPro" id="IPR050237">
    <property type="entry name" value="ATP-dep_AMP-bd_enzyme"/>
</dbReference>
<dbReference type="RefSeq" id="WP_368629157.1">
    <property type="nucleotide sequence ID" value="NZ_JAYWLU010000005.1"/>
</dbReference>
<dbReference type="Proteomes" id="UP001558481">
    <property type="component" value="Unassembled WGS sequence"/>
</dbReference>
<protein>
    <submittedName>
        <fullName evidence="4">Fatty acyl-CoA synthetase</fullName>
    </submittedName>
</protein>
<dbReference type="InterPro" id="IPR020845">
    <property type="entry name" value="AMP-binding_CS"/>
</dbReference>
<reference evidence="4 5" key="1">
    <citation type="journal article" date="2024" name="Fungal Genet. Biol.">
        <title>The porcine skin microbiome exhibits broad fungal antagonism.</title>
        <authorList>
            <person name="De La Cruz K.F."/>
            <person name="Townsend E.C."/>
            <person name="Alex Cheong J.Z."/>
            <person name="Salamzade R."/>
            <person name="Liu A."/>
            <person name="Sandstrom S."/>
            <person name="Davila E."/>
            <person name="Huang L."/>
            <person name="Xu K.H."/>
            <person name="Wu S.Y."/>
            <person name="Meudt J.J."/>
            <person name="Shanmuganayagam D."/>
            <person name="Gibson A.L.F."/>
            <person name="Kalan L.R."/>
        </authorList>
    </citation>
    <scope>NUCLEOTIDE SEQUENCE [LARGE SCALE GENOMIC DNA]</scope>
    <source>
        <strain evidence="4 5">LK2625</strain>
    </source>
</reference>
<evidence type="ECO:0000259" key="3">
    <source>
        <dbReference type="Pfam" id="PF13193"/>
    </source>
</evidence>